<dbReference type="EMBL" id="LAZR01005887">
    <property type="protein sequence ID" value="KKM96403.1"/>
    <property type="molecule type" value="Genomic_DNA"/>
</dbReference>
<organism evidence="1">
    <name type="scientific">marine sediment metagenome</name>
    <dbReference type="NCBI Taxonomy" id="412755"/>
    <lineage>
        <taxon>unclassified sequences</taxon>
        <taxon>metagenomes</taxon>
        <taxon>ecological metagenomes</taxon>
    </lineage>
</organism>
<reference evidence="1" key="1">
    <citation type="journal article" date="2015" name="Nature">
        <title>Complex archaea that bridge the gap between prokaryotes and eukaryotes.</title>
        <authorList>
            <person name="Spang A."/>
            <person name="Saw J.H."/>
            <person name="Jorgensen S.L."/>
            <person name="Zaremba-Niedzwiedzka K."/>
            <person name="Martijn J."/>
            <person name="Lind A.E."/>
            <person name="van Eijk R."/>
            <person name="Schleper C."/>
            <person name="Guy L."/>
            <person name="Ettema T.J."/>
        </authorList>
    </citation>
    <scope>NUCLEOTIDE SEQUENCE</scope>
</reference>
<evidence type="ECO:0000313" key="1">
    <source>
        <dbReference type="EMBL" id="KKM96403.1"/>
    </source>
</evidence>
<accession>A0A0F9LSR5</accession>
<name>A0A0F9LSR5_9ZZZZ</name>
<proteinExistence type="predicted"/>
<gene>
    <name evidence="1" type="ORF">LCGC14_1178470</name>
</gene>
<comment type="caution">
    <text evidence="1">The sequence shown here is derived from an EMBL/GenBank/DDBJ whole genome shotgun (WGS) entry which is preliminary data.</text>
</comment>
<protein>
    <submittedName>
        <fullName evidence="1">Uncharacterized protein</fullName>
    </submittedName>
</protein>
<sequence length="288" mass="33351">MGENGNGTIGDVTKMHDFPTMVEFDLVEKMTPLMKMGWIINPKTGKLYNPAARTIHADVPWIYVRSKPETKCGFNNKLLFSTFGVFPLDCLNCWKVVVKPRTVKELLELYEVEDTLTERACKCGIELREYTHDKGYGGYFYNRSKEEGLECYADVRALVDENISPDVPVTLKRYCTEFEIKFGPSDKIDETLDRGFYIDEESGKEVKVPSRADSEMWTGIANQWIDMTSDEEHEGEEQPMWLKQHIVRTWLEKAYDRGDSTALLFNEGNHFYRKPQTYHEEAIHEVQG</sequence>
<dbReference type="AlphaFoldDB" id="A0A0F9LSR5"/>